<dbReference type="PANTHER" id="PTHR33988:SF3">
    <property type="entry name" value="ENDORIBONUCLEASE TOXIN CHPB-RELATED"/>
    <property type="match status" value="1"/>
</dbReference>
<dbReference type="Proteomes" id="UP000595884">
    <property type="component" value="Chromosome"/>
</dbReference>
<dbReference type="InterPro" id="IPR003477">
    <property type="entry name" value="PemK-like"/>
</dbReference>
<dbReference type="InterPro" id="IPR011067">
    <property type="entry name" value="Plasmid_toxin/cell-grow_inhib"/>
</dbReference>
<evidence type="ECO:0000256" key="1">
    <source>
        <dbReference type="ARBA" id="ARBA00007521"/>
    </source>
</evidence>
<dbReference type="Gene3D" id="2.30.30.110">
    <property type="match status" value="1"/>
</dbReference>
<gene>
    <name evidence="3" type="ORF">IGS65_002020</name>
</gene>
<dbReference type="SUPFAM" id="SSF50118">
    <property type="entry name" value="Cell growth inhibitor/plasmid maintenance toxic component"/>
    <property type="match status" value="1"/>
</dbReference>
<keyword evidence="2" id="KW-1277">Toxin-antitoxin system</keyword>
<dbReference type="EMBL" id="CP066294">
    <property type="protein sequence ID" value="QQL47640.1"/>
    <property type="molecule type" value="Genomic_DNA"/>
</dbReference>
<accession>A0AAX1K412</accession>
<dbReference type="GO" id="GO:0016075">
    <property type="term" value="P:rRNA catabolic process"/>
    <property type="evidence" value="ECO:0007669"/>
    <property type="project" value="TreeGrafter"/>
</dbReference>
<dbReference type="RefSeq" id="WP_002302716.1">
    <property type="nucleotide sequence ID" value="NZ_CP066294.2"/>
</dbReference>
<dbReference type="Pfam" id="PF02452">
    <property type="entry name" value="PemK_toxin"/>
    <property type="match status" value="1"/>
</dbReference>
<dbReference type="GO" id="GO:0006402">
    <property type="term" value="P:mRNA catabolic process"/>
    <property type="evidence" value="ECO:0007669"/>
    <property type="project" value="TreeGrafter"/>
</dbReference>
<evidence type="ECO:0000313" key="3">
    <source>
        <dbReference type="EMBL" id="QQL47640.1"/>
    </source>
</evidence>
<dbReference type="PANTHER" id="PTHR33988">
    <property type="entry name" value="ENDORIBONUCLEASE MAZF-RELATED"/>
    <property type="match status" value="1"/>
</dbReference>
<comment type="similarity">
    <text evidence="1">Belongs to the PemK/MazF family.</text>
</comment>
<dbReference type="GO" id="GO:0003677">
    <property type="term" value="F:DNA binding"/>
    <property type="evidence" value="ECO:0007669"/>
    <property type="project" value="InterPro"/>
</dbReference>
<dbReference type="AlphaFoldDB" id="A0AAX1K412"/>
<sequence length="115" mass="13433">MSKNYIPQKQDLVWLDFDLSADREIQKRRPALVISSRAYARQTGFVTICPITYGQEKLKAQNLLVDLSHPTIDGLVNPFQLRTFDYRARNIQKVGQLDTEAFQKIVQLYHYIFVD</sequence>
<dbReference type="GO" id="GO:0004521">
    <property type="term" value="F:RNA endonuclease activity"/>
    <property type="evidence" value="ECO:0007669"/>
    <property type="project" value="TreeGrafter"/>
</dbReference>
<organism evidence="3 4">
    <name type="scientific">Streptococcus mutans</name>
    <dbReference type="NCBI Taxonomy" id="1309"/>
    <lineage>
        <taxon>Bacteria</taxon>
        <taxon>Bacillati</taxon>
        <taxon>Bacillota</taxon>
        <taxon>Bacilli</taxon>
        <taxon>Lactobacillales</taxon>
        <taxon>Streptococcaceae</taxon>
        <taxon>Streptococcus</taxon>
    </lineage>
</organism>
<name>A0AAX1K412_STRMG</name>
<evidence type="ECO:0000256" key="2">
    <source>
        <dbReference type="ARBA" id="ARBA00022649"/>
    </source>
</evidence>
<evidence type="ECO:0000313" key="4">
    <source>
        <dbReference type="Proteomes" id="UP000595884"/>
    </source>
</evidence>
<protein>
    <submittedName>
        <fullName evidence="3">Type II toxin-antitoxin system PemK/MazF family toxin</fullName>
    </submittedName>
</protein>
<reference evidence="4" key="1">
    <citation type="submission" date="2020-12" db="EMBL/GenBank/DDBJ databases">
        <authorList>
            <person name="Wen Z.T."/>
        </authorList>
    </citation>
    <scope>NUCLEOTIDE SEQUENCE [LARGE SCALE GENOMIC DNA]</scope>
    <source>
        <strain evidence="4">27-3</strain>
    </source>
</reference>
<proteinExistence type="inferred from homology"/>